<keyword evidence="5 8" id="KW-1133">Transmembrane helix</keyword>
<evidence type="ECO:0000256" key="4">
    <source>
        <dbReference type="ARBA" id="ARBA00022692"/>
    </source>
</evidence>
<feature type="transmembrane region" description="Helical" evidence="8">
    <location>
        <begin position="482"/>
        <end position="504"/>
    </location>
</feature>
<evidence type="ECO:0000313" key="11">
    <source>
        <dbReference type="Proteomes" id="UP001148312"/>
    </source>
</evidence>
<feature type="domain" description="Cation/H+ exchanger transmembrane" evidence="9">
    <location>
        <begin position="71"/>
        <end position="504"/>
    </location>
</feature>
<dbReference type="Pfam" id="PF00999">
    <property type="entry name" value="Na_H_Exchanger"/>
    <property type="match status" value="1"/>
</dbReference>
<feature type="transmembrane region" description="Helical" evidence="8">
    <location>
        <begin position="206"/>
        <end position="228"/>
    </location>
</feature>
<evidence type="ECO:0000256" key="6">
    <source>
        <dbReference type="ARBA" id="ARBA00023065"/>
    </source>
</evidence>
<evidence type="ECO:0000256" key="8">
    <source>
        <dbReference type="SAM" id="Phobius"/>
    </source>
</evidence>
<dbReference type="EMBL" id="JAPWDQ010000003">
    <property type="protein sequence ID" value="KAJ5490914.1"/>
    <property type="molecule type" value="Genomic_DNA"/>
</dbReference>
<dbReference type="GeneID" id="81622333"/>
<sequence>MSPIYEARDEPPMDEWFEFRSHTLREVQNVISCSTDNPNDEKQELDMAGFLAYHEPDIVSILVIISFFFFLSIAEWVSTKIIRAGIIGQIAVGIIYGKPLANILEHTWQETFLAIGYVGLILIIFEGGLQVRLDLLKQNFLLSVVAAATGVCFPIGLSYLLLYLGYGYGAVETFIIGSALSATSLGTTFSVISSASEAIDLSQTRVGSVLVSAAVIDDVVGLVLSSVIRDLKKLSGPESGSANLGWIIGRPIVASAAMAILTPVFTKWLFAPMFRRYIEHKFAKYDHVSNILLMVLVLSAFISIAAYAGTSVLFGAFLAGTFLTYLPSKHPDGPFVVMTREEGEQNALKSPTFTHTFEMYLFDTQKYLMEPLFFASIGFAIPFVSLWTGKRIWRGILYTLLMAIAKFIVGVWIPGWRSFTGPKKRSDKASDSTAKNDRNGGYGSASLAGLLLGSAMVARGEIGLLIIEIGYNETEYVSEEGLITAVWAILLNTIIGPVVVGNLVKYKGKRIGEGEWGLQTQGHPLLTESSTQQEA</sequence>
<feature type="transmembrane region" description="Helical" evidence="8">
    <location>
        <begin position="291"/>
        <end position="319"/>
    </location>
</feature>
<evidence type="ECO:0000256" key="7">
    <source>
        <dbReference type="ARBA" id="ARBA00023136"/>
    </source>
</evidence>
<feature type="transmembrane region" description="Helical" evidence="8">
    <location>
        <begin position="58"/>
        <end position="74"/>
    </location>
</feature>
<reference evidence="10" key="1">
    <citation type="submission" date="2022-12" db="EMBL/GenBank/DDBJ databases">
        <authorList>
            <person name="Petersen C."/>
        </authorList>
    </citation>
    <scope>NUCLEOTIDE SEQUENCE</scope>
    <source>
        <strain evidence="10">IBT 30728</strain>
    </source>
</reference>
<protein>
    <recommendedName>
        <fullName evidence="9">Cation/H+ exchanger transmembrane domain-containing protein</fullName>
    </recommendedName>
</protein>
<dbReference type="GO" id="GO:1902600">
    <property type="term" value="P:proton transmembrane transport"/>
    <property type="evidence" value="ECO:0007669"/>
    <property type="project" value="InterPro"/>
</dbReference>
<dbReference type="InterPro" id="IPR006153">
    <property type="entry name" value="Cation/H_exchanger_TM"/>
</dbReference>
<feature type="transmembrane region" description="Helical" evidence="8">
    <location>
        <begin position="248"/>
        <end position="270"/>
    </location>
</feature>
<evidence type="ECO:0000256" key="3">
    <source>
        <dbReference type="ARBA" id="ARBA00022449"/>
    </source>
</evidence>
<comment type="subcellular location">
    <subcellularLocation>
        <location evidence="1">Membrane</location>
        <topology evidence="1">Multi-pass membrane protein</topology>
    </subcellularLocation>
</comment>
<dbReference type="GO" id="GO:0016020">
    <property type="term" value="C:membrane"/>
    <property type="evidence" value="ECO:0007669"/>
    <property type="project" value="UniProtKB-SubCell"/>
</dbReference>
<comment type="caution">
    <text evidence="10">The sequence shown here is derived from an EMBL/GenBank/DDBJ whole genome shotgun (WGS) entry which is preliminary data.</text>
</comment>
<proteinExistence type="predicted"/>
<feature type="transmembrane region" description="Helical" evidence="8">
    <location>
        <begin position="81"/>
        <end position="99"/>
    </location>
</feature>
<evidence type="ECO:0000256" key="1">
    <source>
        <dbReference type="ARBA" id="ARBA00004141"/>
    </source>
</evidence>
<keyword evidence="2" id="KW-0813">Transport</keyword>
<keyword evidence="3" id="KW-0050">Antiport</keyword>
<organism evidence="10 11">
    <name type="scientific">Penicillium diatomitis</name>
    <dbReference type="NCBI Taxonomy" id="2819901"/>
    <lineage>
        <taxon>Eukaryota</taxon>
        <taxon>Fungi</taxon>
        <taxon>Dikarya</taxon>
        <taxon>Ascomycota</taxon>
        <taxon>Pezizomycotina</taxon>
        <taxon>Eurotiomycetes</taxon>
        <taxon>Eurotiomycetidae</taxon>
        <taxon>Eurotiales</taxon>
        <taxon>Aspergillaceae</taxon>
        <taxon>Penicillium</taxon>
    </lineage>
</organism>
<evidence type="ECO:0000313" key="10">
    <source>
        <dbReference type="EMBL" id="KAJ5490914.1"/>
    </source>
</evidence>
<dbReference type="GO" id="GO:0015297">
    <property type="term" value="F:antiporter activity"/>
    <property type="evidence" value="ECO:0007669"/>
    <property type="project" value="UniProtKB-KW"/>
</dbReference>
<keyword evidence="6" id="KW-0406">Ion transport</keyword>
<name>A0A9W9XER1_9EURO</name>
<dbReference type="PANTHER" id="PTHR43562:SF2">
    <property type="entry name" value="SODIUM-HYDROGEN ANTIPORTER"/>
    <property type="match status" value="1"/>
</dbReference>
<dbReference type="Proteomes" id="UP001148312">
    <property type="component" value="Unassembled WGS sequence"/>
</dbReference>
<gene>
    <name evidence="10" type="ORF">N7539_002481</name>
</gene>
<evidence type="ECO:0000256" key="2">
    <source>
        <dbReference type="ARBA" id="ARBA00022448"/>
    </source>
</evidence>
<accession>A0A9W9XER1</accession>
<evidence type="ECO:0000256" key="5">
    <source>
        <dbReference type="ARBA" id="ARBA00022989"/>
    </source>
</evidence>
<reference evidence="10" key="2">
    <citation type="journal article" date="2023" name="IMA Fungus">
        <title>Comparative genomic study of the Penicillium genus elucidates a diverse pangenome and 15 lateral gene transfer events.</title>
        <authorList>
            <person name="Petersen C."/>
            <person name="Sorensen T."/>
            <person name="Nielsen M.R."/>
            <person name="Sondergaard T.E."/>
            <person name="Sorensen J.L."/>
            <person name="Fitzpatrick D.A."/>
            <person name="Frisvad J.C."/>
            <person name="Nielsen K.L."/>
        </authorList>
    </citation>
    <scope>NUCLEOTIDE SEQUENCE</scope>
    <source>
        <strain evidence="10">IBT 30728</strain>
    </source>
</reference>
<feature type="transmembrane region" description="Helical" evidence="8">
    <location>
        <begin position="141"/>
        <end position="162"/>
    </location>
</feature>
<keyword evidence="4 8" id="KW-0812">Transmembrane</keyword>
<dbReference type="PANTHER" id="PTHR43562">
    <property type="entry name" value="NAPA-TYPE SODIUM/HYDROGEN ANTIPORTER"/>
    <property type="match status" value="1"/>
</dbReference>
<feature type="transmembrane region" description="Helical" evidence="8">
    <location>
        <begin position="111"/>
        <end position="129"/>
    </location>
</feature>
<dbReference type="RefSeq" id="XP_056792043.1">
    <property type="nucleotide sequence ID" value="XM_056932084.1"/>
</dbReference>
<dbReference type="AlphaFoldDB" id="A0A9W9XER1"/>
<dbReference type="InterPro" id="IPR038770">
    <property type="entry name" value="Na+/solute_symporter_sf"/>
</dbReference>
<feature type="transmembrane region" description="Helical" evidence="8">
    <location>
        <begin position="174"/>
        <end position="194"/>
    </location>
</feature>
<feature type="transmembrane region" description="Helical" evidence="8">
    <location>
        <begin position="367"/>
        <end position="388"/>
    </location>
</feature>
<keyword evidence="7 8" id="KW-0472">Membrane</keyword>
<feature type="transmembrane region" description="Helical" evidence="8">
    <location>
        <begin position="395"/>
        <end position="413"/>
    </location>
</feature>
<keyword evidence="11" id="KW-1185">Reference proteome</keyword>
<dbReference type="Gene3D" id="1.20.1530.20">
    <property type="match status" value="1"/>
</dbReference>
<evidence type="ECO:0000259" key="9">
    <source>
        <dbReference type="Pfam" id="PF00999"/>
    </source>
</evidence>